<proteinExistence type="predicted"/>
<reference evidence="1" key="1">
    <citation type="journal article" date="2015" name="Nature">
        <title>Complex archaea that bridge the gap between prokaryotes and eukaryotes.</title>
        <authorList>
            <person name="Spang A."/>
            <person name="Saw J.H."/>
            <person name="Jorgensen S.L."/>
            <person name="Zaremba-Niedzwiedzka K."/>
            <person name="Martijn J."/>
            <person name="Lind A.E."/>
            <person name="van Eijk R."/>
            <person name="Schleper C."/>
            <person name="Guy L."/>
            <person name="Ettema T.J."/>
        </authorList>
    </citation>
    <scope>NUCLEOTIDE SEQUENCE</scope>
</reference>
<evidence type="ECO:0008006" key="2">
    <source>
        <dbReference type="Google" id="ProtNLM"/>
    </source>
</evidence>
<organism evidence="1">
    <name type="scientific">marine sediment metagenome</name>
    <dbReference type="NCBI Taxonomy" id="412755"/>
    <lineage>
        <taxon>unclassified sequences</taxon>
        <taxon>metagenomes</taxon>
        <taxon>ecological metagenomes</taxon>
    </lineage>
</organism>
<comment type="caution">
    <text evidence="1">The sequence shown here is derived from an EMBL/GenBank/DDBJ whole genome shotgun (WGS) entry which is preliminary data.</text>
</comment>
<dbReference type="AlphaFoldDB" id="A0A0F9JH98"/>
<name>A0A0F9JH98_9ZZZZ</name>
<dbReference type="Gene3D" id="3.40.630.30">
    <property type="match status" value="1"/>
</dbReference>
<evidence type="ECO:0000313" key="1">
    <source>
        <dbReference type="EMBL" id="KKM68943.1"/>
    </source>
</evidence>
<protein>
    <recommendedName>
        <fullName evidence="2">N-acetyltransferase domain-containing protein</fullName>
    </recommendedName>
</protein>
<dbReference type="SUPFAM" id="SSF55729">
    <property type="entry name" value="Acyl-CoA N-acyltransferases (Nat)"/>
    <property type="match status" value="1"/>
</dbReference>
<accession>A0A0F9JH98</accession>
<gene>
    <name evidence="1" type="ORF">LCGC14_1455800</name>
</gene>
<dbReference type="InterPro" id="IPR016181">
    <property type="entry name" value="Acyl_CoA_acyltransferase"/>
</dbReference>
<dbReference type="EMBL" id="LAZR01010076">
    <property type="protein sequence ID" value="KKM68943.1"/>
    <property type="molecule type" value="Genomic_DNA"/>
</dbReference>
<sequence length="269" mass="31154">MVNIPSYKIVELDSENIHNYDLFCSKDKNNQGYINKIEWLKERFKEGLQYKLLMIQNEENDYESGGFIEYIPGESVWRGIHAPGWMVIHCILVSNKYHNLEFGSKLLEECCKDSKGTNGVVILTSNEGGWEPTNSLFIKQGFQKVDEFPPFKLLVKKFVDDAPSPKFNVQEMTSDEKKLKLYGIKTSQCPYNDHISKLLEEIAKENNFDLKIKELTDSKSVQENSYHPYATFCIFNEGEFLTRMAYYKEDILKPLTKLNQVSQGEKING</sequence>